<protein>
    <submittedName>
        <fullName evidence="6">HlyD family secretion protein</fullName>
    </submittedName>
</protein>
<feature type="coiled-coil region" evidence="1">
    <location>
        <begin position="115"/>
        <end position="170"/>
    </location>
</feature>
<dbReference type="RefSeq" id="WP_207393556.1">
    <property type="nucleotide sequence ID" value="NZ_JAADJT010000008.1"/>
</dbReference>
<dbReference type="Proteomes" id="UP000666369">
    <property type="component" value="Unassembled WGS sequence"/>
</dbReference>
<keyword evidence="1" id="KW-0175">Coiled coil</keyword>
<evidence type="ECO:0000256" key="1">
    <source>
        <dbReference type="SAM" id="Coils"/>
    </source>
</evidence>
<dbReference type="EMBL" id="JAADJT010000008">
    <property type="protein sequence ID" value="NGZ86346.1"/>
    <property type="molecule type" value="Genomic_DNA"/>
</dbReference>
<feature type="transmembrane region" description="Helical" evidence="3">
    <location>
        <begin position="40"/>
        <end position="61"/>
    </location>
</feature>
<evidence type="ECO:0000313" key="7">
    <source>
        <dbReference type="Proteomes" id="UP000666369"/>
    </source>
</evidence>
<proteinExistence type="predicted"/>
<keyword evidence="3" id="KW-0812">Transmembrane</keyword>
<sequence length="386" mass="40188">MSDTATPVSPPSVPSTAANPPPTTPAASAMAPARGPATRWLPAIGFGAIAVAGALAVLYAWRLPPFSDAIVSTENALVRGQVTMIGTQLPGYVTSVDVADFQQVHAGDLLAVIDQRSYRARREQAQAQLDASQAALDNWEQQKHSAAAGIVQAQAMLDNARAQATKADADLGRVRRLAGDGSLSLREQDASTAGNSQARAAVAQARAALDIAGQNQRAVLVNRAALQAAVAGARAALHAAEVDFDNTRITAPADGRLGQVAVRRGAYVNAGALLMPLVPTELWVIANYKETQMSRVRVGQRAWFRADALDGARLSGVVERISPATGAEFSALPADNATGNYVKIAQRIPVRIRIDPRQADAARLGPGMSVVTSIDTNAAPAPGAQP</sequence>
<feature type="domain" description="Multidrug resistance protein MdtA-like barrel-sandwich hybrid" evidence="4">
    <location>
        <begin position="84"/>
        <end position="272"/>
    </location>
</feature>
<keyword evidence="3" id="KW-0472">Membrane</keyword>
<dbReference type="Gene3D" id="2.40.30.170">
    <property type="match status" value="1"/>
</dbReference>
<feature type="region of interest" description="Disordered" evidence="2">
    <location>
        <begin position="1"/>
        <end position="31"/>
    </location>
</feature>
<dbReference type="Gene3D" id="2.40.50.100">
    <property type="match status" value="1"/>
</dbReference>
<comment type="caution">
    <text evidence="6">The sequence shown here is derived from an EMBL/GenBank/DDBJ whole genome shotgun (WGS) entry which is preliminary data.</text>
</comment>
<feature type="domain" description="p-hydroxybenzoic acid efflux pump subunit AaeA-like beta-barrel" evidence="5">
    <location>
        <begin position="283"/>
        <end position="370"/>
    </location>
</feature>
<dbReference type="InterPro" id="IPR050739">
    <property type="entry name" value="MFP"/>
</dbReference>
<dbReference type="InterPro" id="IPR058625">
    <property type="entry name" value="MdtA-like_BSH"/>
</dbReference>
<evidence type="ECO:0000259" key="5">
    <source>
        <dbReference type="Pfam" id="PF25963"/>
    </source>
</evidence>
<reference evidence="7" key="1">
    <citation type="submission" date="2023-07" db="EMBL/GenBank/DDBJ databases">
        <title>Duganella aceri sp. nov., isolated from tree sap.</title>
        <authorList>
            <person name="Kim I.S."/>
        </authorList>
    </citation>
    <scope>NUCLEOTIDE SEQUENCE [LARGE SCALE GENOMIC DNA]</scope>
    <source>
        <strain evidence="7">SAP-35</strain>
    </source>
</reference>
<keyword evidence="7" id="KW-1185">Reference proteome</keyword>
<dbReference type="Pfam" id="PF25963">
    <property type="entry name" value="Beta-barrel_AAEA"/>
    <property type="match status" value="1"/>
</dbReference>
<gene>
    <name evidence="6" type="ORF">GW587_19055</name>
</gene>
<accession>A0ABX0FP06</accession>
<evidence type="ECO:0000313" key="6">
    <source>
        <dbReference type="EMBL" id="NGZ86346.1"/>
    </source>
</evidence>
<dbReference type="Gene3D" id="1.10.287.470">
    <property type="entry name" value="Helix hairpin bin"/>
    <property type="match status" value="2"/>
</dbReference>
<evidence type="ECO:0000256" key="2">
    <source>
        <dbReference type="SAM" id="MobiDB-lite"/>
    </source>
</evidence>
<evidence type="ECO:0000259" key="4">
    <source>
        <dbReference type="Pfam" id="PF25917"/>
    </source>
</evidence>
<name>A0ABX0FP06_9BURK</name>
<evidence type="ECO:0000256" key="3">
    <source>
        <dbReference type="SAM" id="Phobius"/>
    </source>
</evidence>
<dbReference type="SUPFAM" id="SSF111369">
    <property type="entry name" value="HlyD-like secretion proteins"/>
    <property type="match status" value="2"/>
</dbReference>
<dbReference type="Pfam" id="PF25917">
    <property type="entry name" value="BSH_RND"/>
    <property type="match status" value="1"/>
</dbReference>
<dbReference type="InterPro" id="IPR058634">
    <property type="entry name" value="AaeA-lik-b-barrel"/>
</dbReference>
<feature type="compositionally biased region" description="Pro residues" evidence="2">
    <location>
        <begin position="8"/>
        <end position="24"/>
    </location>
</feature>
<keyword evidence="3" id="KW-1133">Transmembrane helix</keyword>
<dbReference type="PANTHER" id="PTHR30386:SF24">
    <property type="entry name" value="MULTIDRUG RESISTANCE EFFLUX PUMP"/>
    <property type="match status" value="1"/>
</dbReference>
<dbReference type="PANTHER" id="PTHR30386">
    <property type="entry name" value="MEMBRANE FUSION SUBUNIT OF EMRAB-TOLC MULTIDRUG EFFLUX PUMP"/>
    <property type="match status" value="1"/>
</dbReference>
<organism evidence="6 7">
    <name type="scientific">Duganella aceris</name>
    <dbReference type="NCBI Taxonomy" id="2703883"/>
    <lineage>
        <taxon>Bacteria</taxon>
        <taxon>Pseudomonadati</taxon>
        <taxon>Pseudomonadota</taxon>
        <taxon>Betaproteobacteria</taxon>
        <taxon>Burkholderiales</taxon>
        <taxon>Oxalobacteraceae</taxon>
        <taxon>Telluria group</taxon>
        <taxon>Duganella</taxon>
    </lineage>
</organism>